<keyword evidence="7" id="KW-1185">Reference proteome</keyword>
<evidence type="ECO:0000313" key="7">
    <source>
        <dbReference type="Proteomes" id="UP000589485"/>
    </source>
</evidence>
<keyword evidence="3" id="KW-0378">Hydrolase</keyword>
<proteinExistence type="predicted"/>
<dbReference type="PANTHER" id="PTHR19422">
    <property type="entry name" value="GAG RETROVIRAL POLYPROTEIN"/>
    <property type="match status" value="1"/>
</dbReference>
<dbReference type="Gene3D" id="2.70.40.10">
    <property type="match status" value="1"/>
</dbReference>
<dbReference type="InterPro" id="IPR033704">
    <property type="entry name" value="dUTPase_trimeric"/>
</dbReference>
<dbReference type="Pfam" id="PF00692">
    <property type="entry name" value="dUTPase"/>
    <property type="match status" value="1"/>
</dbReference>
<feature type="region of interest" description="Disordered" evidence="4">
    <location>
        <begin position="1"/>
        <end position="22"/>
    </location>
</feature>
<dbReference type="GO" id="GO:0004190">
    <property type="term" value="F:aspartic-type endopeptidase activity"/>
    <property type="evidence" value="ECO:0007669"/>
    <property type="project" value="UniProtKB-KW"/>
</dbReference>
<evidence type="ECO:0000256" key="3">
    <source>
        <dbReference type="ARBA" id="ARBA00022801"/>
    </source>
</evidence>
<dbReference type="InterPro" id="IPR029054">
    <property type="entry name" value="dUTPase-like"/>
</dbReference>
<dbReference type="Pfam" id="PF00077">
    <property type="entry name" value="RVP"/>
    <property type="match status" value="1"/>
</dbReference>
<dbReference type="SUPFAM" id="SSF51283">
    <property type="entry name" value="dUTPase-like"/>
    <property type="match status" value="1"/>
</dbReference>
<dbReference type="InterPro" id="IPR018061">
    <property type="entry name" value="Retropepsins"/>
</dbReference>
<gene>
    <name evidence="6" type="primary">Ervk9_0</name>
    <name evidence="6" type="ORF">SAPAEN_R06962</name>
</gene>
<evidence type="ECO:0000313" key="6">
    <source>
        <dbReference type="EMBL" id="NXA13166.1"/>
    </source>
</evidence>
<protein>
    <submittedName>
        <fullName evidence="6">POK9 protein</fullName>
    </submittedName>
</protein>
<dbReference type="Gene3D" id="2.40.70.10">
    <property type="entry name" value="Acid Proteases"/>
    <property type="match status" value="1"/>
</dbReference>
<evidence type="ECO:0000256" key="1">
    <source>
        <dbReference type="ARBA" id="ARBA00022670"/>
    </source>
</evidence>
<dbReference type="PROSITE" id="PS00141">
    <property type="entry name" value="ASP_PROTEASE"/>
    <property type="match status" value="1"/>
</dbReference>
<feature type="non-terminal residue" evidence="6">
    <location>
        <position position="1"/>
    </location>
</feature>
<dbReference type="InterPro" id="IPR036157">
    <property type="entry name" value="dUTPase-like_sf"/>
</dbReference>
<keyword evidence="1" id="KW-0645">Protease</keyword>
<organism evidence="6 7">
    <name type="scientific">Sapayoa aenigma</name>
    <name type="common">broad-billed sapayoa</name>
    <dbReference type="NCBI Taxonomy" id="239371"/>
    <lineage>
        <taxon>Eukaryota</taxon>
        <taxon>Metazoa</taxon>
        <taxon>Chordata</taxon>
        <taxon>Craniata</taxon>
        <taxon>Vertebrata</taxon>
        <taxon>Euteleostomi</taxon>
        <taxon>Archelosauria</taxon>
        <taxon>Archosauria</taxon>
        <taxon>Dinosauria</taxon>
        <taxon>Saurischia</taxon>
        <taxon>Theropoda</taxon>
        <taxon>Coelurosauria</taxon>
        <taxon>Aves</taxon>
        <taxon>Neognathae</taxon>
        <taxon>Neoaves</taxon>
        <taxon>Telluraves</taxon>
        <taxon>Australaves</taxon>
        <taxon>Passeriformes</taxon>
        <taxon>Tyrannidae</taxon>
        <taxon>Sapayoa</taxon>
    </lineage>
</organism>
<dbReference type="InterPro" id="IPR051592">
    <property type="entry name" value="HERV-K_Pro_peptidase_A2"/>
</dbReference>
<name>A0A7K7T9S2_9TYRA</name>
<evidence type="ECO:0000259" key="5">
    <source>
        <dbReference type="PROSITE" id="PS50175"/>
    </source>
</evidence>
<evidence type="ECO:0000256" key="2">
    <source>
        <dbReference type="ARBA" id="ARBA00022750"/>
    </source>
</evidence>
<dbReference type="InterPro" id="IPR001995">
    <property type="entry name" value="Peptidase_A2_cat"/>
</dbReference>
<dbReference type="AlphaFoldDB" id="A0A7K7T9S2"/>
<dbReference type="PANTHER" id="PTHR19422:SF123">
    <property type="entry name" value="RT1 CLASS I, LOCUS CE15"/>
    <property type="match status" value="1"/>
</dbReference>
<dbReference type="GO" id="GO:0006508">
    <property type="term" value="P:proteolysis"/>
    <property type="evidence" value="ECO:0007669"/>
    <property type="project" value="UniProtKB-KW"/>
</dbReference>
<accession>A0A7K7T9S2</accession>
<dbReference type="InterPro" id="IPR021109">
    <property type="entry name" value="Peptidase_aspartic_dom_sf"/>
</dbReference>
<comment type="caution">
    <text evidence="6">The sequence shown here is derived from an EMBL/GenBank/DDBJ whole genome shotgun (WGS) entry which is preliminary data.</text>
</comment>
<dbReference type="SUPFAM" id="SSF50630">
    <property type="entry name" value="Acid proteases"/>
    <property type="match status" value="1"/>
</dbReference>
<sequence length="237" mass="25446">YYCLSAKDGKRPAERVPQPRPDTNSCNIDATFCLQPATAGSLGLDLAAAVDVSLVTTRPTKIPTGVFGPIQVNGQDYGGLILGRSSVSIMGLFVLPGVIDADYTGEIQVMAHTPFPPLQIQKGQRIAQLVPLPQITSGMVSRLQKPRKDQGFGSSGTVMLTMDLFMRPKKRIKIVHAGHSIELLGLLDTGADTSIIAPRYWPRQWNSRTVPGTITGVGGFALARQTPLVAIDIDGRE</sequence>
<reference evidence="6 7" key="1">
    <citation type="submission" date="2019-09" db="EMBL/GenBank/DDBJ databases">
        <title>Bird 10,000 Genomes (B10K) Project - Family phase.</title>
        <authorList>
            <person name="Zhang G."/>
        </authorList>
    </citation>
    <scope>NUCLEOTIDE SEQUENCE [LARGE SCALE GENOMIC DNA]</scope>
    <source>
        <strain evidence="6">B10K-DU-030-41</strain>
        <tissue evidence="6">Muscle</tissue>
    </source>
</reference>
<feature type="non-terminal residue" evidence="6">
    <location>
        <position position="237"/>
    </location>
</feature>
<dbReference type="EMBL" id="VZSY01000926">
    <property type="protein sequence ID" value="NXA13166.1"/>
    <property type="molecule type" value="Genomic_DNA"/>
</dbReference>
<dbReference type="OrthoDB" id="9900537at2759"/>
<keyword evidence="2" id="KW-0064">Aspartyl protease</keyword>
<dbReference type="InterPro" id="IPR001969">
    <property type="entry name" value="Aspartic_peptidase_AS"/>
</dbReference>
<evidence type="ECO:0000256" key="4">
    <source>
        <dbReference type="SAM" id="MobiDB-lite"/>
    </source>
</evidence>
<dbReference type="PROSITE" id="PS50175">
    <property type="entry name" value="ASP_PROT_RETROV"/>
    <property type="match status" value="1"/>
</dbReference>
<dbReference type="CDD" id="cd07557">
    <property type="entry name" value="trimeric_dUTPase"/>
    <property type="match status" value="1"/>
</dbReference>
<feature type="domain" description="Peptidase A2" evidence="5">
    <location>
        <begin position="183"/>
        <end position="237"/>
    </location>
</feature>
<dbReference type="Proteomes" id="UP000589485">
    <property type="component" value="Unassembled WGS sequence"/>
</dbReference>